<feature type="binding site" description="covalent" evidence="12">
    <location>
        <position position="86"/>
    </location>
    <ligand>
        <name>heme c</name>
        <dbReference type="ChEBI" id="CHEBI:61717"/>
        <label>1</label>
    </ligand>
</feature>
<dbReference type="PIRSF" id="PIRSF006105">
    <property type="entry name" value="NapB"/>
    <property type="match status" value="1"/>
</dbReference>
<feature type="binding site" description="covalent" evidence="12">
    <location>
        <position position="89"/>
    </location>
    <ligand>
        <name>heme c</name>
        <dbReference type="ChEBI" id="CHEBI:61717"/>
        <label>1</label>
    </ligand>
</feature>
<dbReference type="GO" id="GO:0009061">
    <property type="term" value="P:anaerobic respiration"/>
    <property type="evidence" value="ECO:0007669"/>
    <property type="project" value="InterPro"/>
</dbReference>
<comment type="PTM">
    <text evidence="12">Binds 2 heme C groups per subunit.</text>
</comment>
<evidence type="ECO:0000256" key="12">
    <source>
        <dbReference type="PIRSR" id="PIRSR006105-1"/>
    </source>
</evidence>
<accession>A0A7H9CK76</accession>
<evidence type="ECO:0000256" key="10">
    <source>
        <dbReference type="ARBA" id="ARBA00023004"/>
    </source>
</evidence>
<sequence>MKKHLICVLSLALLSTLFGAKAIDDTKIGLRNTSLLDENLSLPEIKWDADFAGSSKLIERSFENAPPLISHSLEDLVPITTDNNSCVTCHMPEVAKDLGATAVPKSHLTDMFSGKDLAGALSQERFNCTQCHVEQADAKPLVKNTFKSEFRYKDGKSKSNLIDILNQGVE</sequence>
<dbReference type="Proteomes" id="UP000509414">
    <property type="component" value="Chromosome"/>
</dbReference>
<evidence type="ECO:0000256" key="3">
    <source>
        <dbReference type="ARBA" id="ARBA00013773"/>
    </source>
</evidence>
<evidence type="ECO:0000256" key="1">
    <source>
        <dbReference type="ARBA" id="ARBA00004418"/>
    </source>
</evidence>
<evidence type="ECO:0000256" key="13">
    <source>
        <dbReference type="PIRSR" id="PIRSR006105-2"/>
    </source>
</evidence>
<comment type="similarity">
    <text evidence="2">Belongs to the NapB family.</text>
</comment>
<dbReference type="GO" id="GO:0016491">
    <property type="term" value="F:oxidoreductase activity"/>
    <property type="evidence" value="ECO:0007669"/>
    <property type="project" value="UniProtKB-KW"/>
</dbReference>
<evidence type="ECO:0000256" key="9">
    <source>
        <dbReference type="ARBA" id="ARBA00022982"/>
    </source>
</evidence>
<dbReference type="EMBL" id="CP049075">
    <property type="protein sequence ID" value="QLI04634.1"/>
    <property type="molecule type" value="Genomic_DNA"/>
</dbReference>
<dbReference type="Pfam" id="PF03892">
    <property type="entry name" value="NapB"/>
    <property type="match status" value="1"/>
</dbReference>
<feature type="binding site" description="axial binding residue" evidence="13">
    <location>
        <position position="107"/>
    </location>
    <ligand>
        <name>heme c</name>
        <dbReference type="ChEBI" id="CHEBI:61717"/>
        <label>2</label>
    </ligand>
    <ligandPart>
        <name>Fe</name>
        <dbReference type="ChEBI" id="CHEBI:18248"/>
    </ligandPart>
</feature>
<dbReference type="AlphaFoldDB" id="A0A7H9CK76"/>
<dbReference type="RefSeq" id="WP_179975331.1">
    <property type="nucleotide sequence ID" value="NZ_CP049075.1"/>
</dbReference>
<feature type="chain" id="PRO_5028911922" description="Periplasmic nitrate reductase, electron transfer subunit" evidence="14">
    <location>
        <begin position="23"/>
        <end position="170"/>
    </location>
</feature>
<keyword evidence="4" id="KW-0813">Transport</keyword>
<keyword evidence="6 13" id="KW-0479">Metal-binding</keyword>
<feature type="signal peptide" evidence="14">
    <location>
        <begin position="1"/>
        <end position="22"/>
    </location>
</feature>
<dbReference type="PANTHER" id="PTHR38604:SF1">
    <property type="entry name" value="PERIPLASMIC NITRATE REDUCTASE, ELECTRON TRANSFER SUBUNIT"/>
    <property type="match status" value="1"/>
</dbReference>
<keyword evidence="10 13" id="KW-0408">Iron</keyword>
<dbReference type="PANTHER" id="PTHR38604">
    <property type="entry name" value="PERIPLASMIC NITRATE REDUCTASE, ELECTRON TRANSFER SUBUNIT"/>
    <property type="match status" value="1"/>
</dbReference>
<dbReference type="Gene3D" id="1.10.1130.10">
    <property type="entry name" value="Flavocytochrome C3, Chain A"/>
    <property type="match status" value="1"/>
</dbReference>
<protein>
    <recommendedName>
        <fullName evidence="3">Periplasmic nitrate reductase, electron transfer subunit</fullName>
    </recommendedName>
    <alternativeName>
        <fullName evidence="11">Diheme cytochrome c NapB</fullName>
    </alternativeName>
</protein>
<evidence type="ECO:0000313" key="16">
    <source>
        <dbReference type="Proteomes" id="UP000509414"/>
    </source>
</evidence>
<keyword evidence="15" id="KW-0560">Oxidoreductase</keyword>
<keyword evidence="8" id="KW-0574">Periplasm</keyword>
<dbReference type="SUPFAM" id="SSF48695">
    <property type="entry name" value="Multiheme cytochromes"/>
    <property type="match status" value="1"/>
</dbReference>
<evidence type="ECO:0000256" key="6">
    <source>
        <dbReference type="ARBA" id="ARBA00022723"/>
    </source>
</evidence>
<name>A0A7H9CK76_9BACT</name>
<proteinExistence type="inferred from homology"/>
<evidence type="ECO:0000256" key="2">
    <source>
        <dbReference type="ARBA" id="ARBA00007368"/>
    </source>
</evidence>
<feature type="binding site" description="covalent" evidence="12">
    <location>
        <position position="131"/>
    </location>
    <ligand>
        <name>heme c</name>
        <dbReference type="ChEBI" id="CHEBI:61717"/>
        <label>2</label>
    </ligand>
</feature>
<dbReference type="GO" id="GO:0042597">
    <property type="term" value="C:periplasmic space"/>
    <property type="evidence" value="ECO:0007669"/>
    <property type="project" value="UniProtKB-SubCell"/>
</dbReference>
<organism evidence="15 16">
    <name type="scientific">Candidatus Campylobacter infans</name>
    <dbReference type="NCBI Taxonomy" id="2561898"/>
    <lineage>
        <taxon>Bacteria</taxon>
        <taxon>Pseudomonadati</taxon>
        <taxon>Campylobacterota</taxon>
        <taxon>Epsilonproteobacteria</taxon>
        <taxon>Campylobacterales</taxon>
        <taxon>Campylobacteraceae</taxon>
        <taxon>Campylobacter</taxon>
    </lineage>
</organism>
<keyword evidence="5 12" id="KW-0349">Heme</keyword>
<evidence type="ECO:0000313" key="15">
    <source>
        <dbReference type="EMBL" id="QLI04634.1"/>
    </source>
</evidence>
<reference evidence="15 16" key="1">
    <citation type="submission" date="2020-02" db="EMBL/GenBank/DDBJ databases">
        <title>Complete genome sequence of the novel Campylobacter species Candidatus Campylobacter infans.</title>
        <authorList>
            <person name="Duim B."/>
            <person name="Zomer A."/>
            <person name="van der Graaf L."/>
            <person name="Wagenaar J."/>
        </authorList>
    </citation>
    <scope>NUCLEOTIDE SEQUENCE [LARGE SCALE GENOMIC DNA]</scope>
    <source>
        <strain evidence="15 16">19S00001</strain>
    </source>
</reference>
<feature type="binding site" description="axial binding residue" evidence="13">
    <location>
        <position position="90"/>
    </location>
    <ligand>
        <name>heme c</name>
        <dbReference type="ChEBI" id="CHEBI:61717"/>
        <label>1</label>
    </ligand>
    <ligandPart>
        <name>Fe</name>
        <dbReference type="ChEBI" id="CHEBI:18248"/>
    </ligandPart>
</feature>
<evidence type="ECO:0000256" key="4">
    <source>
        <dbReference type="ARBA" id="ARBA00022448"/>
    </source>
</evidence>
<evidence type="ECO:0000256" key="5">
    <source>
        <dbReference type="ARBA" id="ARBA00022617"/>
    </source>
</evidence>
<comment type="subcellular location">
    <subcellularLocation>
        <location evidence="1">Periplasm</location>
    </subcellularLocation>
</comment>
<dbReference type="KEGG" id="cinf:CINF_0081"/>
<feature type="binding site" description="covalent" evidence="12">
    <location>
        <position position="128"/>
    </location>
    <ligand>
        <name>heme c</name>
        <dbReference type="ChEBI" id="CHEBI:61717"/>
        <label>2</label>
    </ligand>
</feature>
<evidence type="ECO:0000256" key="7">
    <source>
        <dbReference type="ARBA" id="ARBA00022729"/>
    </source>
</evidence>
<keyword evidence="7 14" id="KW-0732">Signal</keyword>
<gene>
    <name evidence="15" type="primary">napB</name>
    <name evidence="15" type="ORF">CINF_0081</name>
</gene>
<feature type="binding site" description="axial binding residue" evidence="13">
    <location>
        <position position="132"/>
    </location>
    <ligand>
        <name>heme c</name>
        <dbReference type="ChEBI" id="CHEBI:61717"/>
        <label>2</label>
    </ligand>
    <ligandPart>
        <name>Fe</name>
        <dbReference type="ChEBI" id="CHEBI:18248"/>
    </ligandPart>
</feature>
<dbReference type="InterPro" id="IPR036280">
    <property type="entry name" value="Multihaem_cyt_sf"/>
</dbReference>
<dbReference type="InterPro" id="IPR005591">
    <property type="entry name" value="NapB"/>
</dbReference>
<feature type="binding site" description="axial binding residue" evidence="13">
    <location>
        <position position="71"/>
    </location>
    <ligand>
        <name>heme c</name>
        <dbReference type="ChEBI" id="CHEBI:61717"/>
        <label>1</label>
    </ligand>
    <ligandPart>
        <name>Fe</name>
        <dbReference type="ChEBI" id="CHEBI:18248"/>
    </ligandPart>
</feature>
<keyword evidence="16" id="KW-1185">Reference proteome</keyword>
<keyword evidence="9" id="KW-0249">Electron transport</keyword>
<evidence type="ECO:0000256" key="11">
    <source>
        <dbReference type="ARBA" id="ARBA00031832"/>
    </source>
</evidence>
<evidence type="ECO:0000256" key="8">
    <source>
        <dbReference type="ARBA" id="ARBA00022764"/>
    </source>
</evidence>
<dbReference type="GO" id="GO:0046872">
    <property type="term" value="F:metal ion binding"/>
    <property type="evidence" value="ECO:0007669"/>
    <property type="project" value="UniProtKB-KW"/>
</dbReference>
<evidence type="ECO:0000256" key="14">
    <source>
        <dbReference type="SAM" id="SignalP"/>
    </source>
</evidence>